<sequence>KFDARLTSEWISYNVRIGSAGQSISPTYGKCDWTAPEGRAPDEEMKLRFFITLIAGYRYGFATEITQGDYKSNVLGKINQVVRNEPFNLDSDLIPTEMARCKTWYNNQEFQTLIAALDVFWCKFPDSKGVKLRVCTLNSRFRDCSSISELRHLSQISARKIGDILQCVFSVRVRDEIEAIGKEGEEFEKEDSYFPYMRGMRLSKRSPYSSTENVHLHNWISTFSALLESERSFNARVVSESGLVMSLNLAIFAAYAFIKYANPQIVFGSQDSAEAARTIATADDGDSTREFTTDPASPLLINCLL</sequence>
<dbReference type="InterPro" id="IPR023331">
    <property type="entry name" value="Rhabdovirus_ncapsid_C"/>
</dbReference>
<dbReference type="InterPro" id="IPR000448">
    <property type="entry name" value="Rhabdo_ncapsid"/>
</dbReference>
<evidence type="ECO:0000313" key="7">
    <source>
        <dbReference type="EMBL" id="KAF0707952.1"/>
    </source>
</evidence>
<dbReference type="SUPFAM" id="SSF140809">
    <property type="entry name" value="Rhabdovirus nucleoprotein-like"/>
    <property type="match status" value="1"/>
</dbReference>
<dbReference type="Proteomes" id="UP000478052">
    <property type="component" value="Unassembled WGS sequence"/>
</dbReference>
<comment type="caution">
    <text evidence="7">The sequence shown here is derived from an EMBL/GenBank/DDBJ whole genome shotgun (WGS) entry which is preliminary data.</text>
</comment>
<dbReference type="InterPro" id="IPR023330">
    <property type="entry name" value="Rhabdovirus_ncapsid_N"/>
</dbReference>
<name>A0A6G0VVI6_APHCR</name>
<accession>A0A6G0VVI6</accession>
<keyword evidence="8" id="KW-1185">Reference proteome</keyword>
<keyword evidence="3" id="KW-0694">RNA-binding</keyword>
<feature type="non-terminal residue" evidence="7">
    <location>
        <position position="1"/>
    </location>
</feature>
<evidence type="ECO:0000313" key="8">
    <source>
        <dbReference type="Proteomes" id="UP000478052"/>
    </source>
</evidence>
<proteinExistence type="predicted"/>
<evidence type="ECO:0000256" key="2">
    <source>
        <dbReference type="ARBA" id="ARBA00004328"/>
    </source>
</evidence>
<evidence type="ECO:0000256" key="3">
    <source>
        <dbReference type="ARBA" id="ARBA00022884"/>
    </source>
</evidence>
<dbReference type="Pfam" id="PF00945">
    <property type="entry name" value="Rhabdo_ncap"/>
    <property type="match status" value="1"/>
</dbReference>
<evidence type="ECO:0000256" key="1">
    <source>
        <dbReference type="ARBA" id="ARBA00004192"/>
    </source>
</evidence>
<evidence type="ECO:0000256" key="4">
    <source>
        <dbReference type="ARBA" id="ARBA00023200"/>
    </source>
</evidence>
<dbReference type="GO" id="GO:1990904">
    <property type="term" value="C:ribonucleoprotein complex"/>
    <property type="evidence" value="ECO:0007669"/>
    <property type="project" value="UniProtKB-KW"/>
</dbReference>
<organism evidence="7 8">
    <name type="scientific">Aphis craccivora</name>
    <name type="common">Cowpea aphid</name>
    <dbReference type="NCBI Taxonomy" id="307492"/>
    <lineage>
        <taxon>Eukaryota</taxon>
        <taxon>Metazoa</taxon>
        <taxon>Ecdysozoa</taxon>
        <taxon>Arthropoda</taxon>
        <taxon>Hexapoda</taxon>
        <taxon>Insecta</taxon>
        <taxon>Pterygota</taxon>
        <taxon>Neoptera</taxon>
        <taxon>Paraneoptera</taxon>
        <taxon>Hemiptera</taxon>
        <taxon>Sternorrhyncha</taxon>
        <taxon>Aphidomorpha</taxon>
        <taxon>Aphidoidea</taxon>
        <taxon>Aphididae</taxon>
        <taxon>Aphidini</taxon>
        <taxon>Aphis</taxon>
        <taxon>Aphis</taxon>
    </lineage>
</organism>
<dbReference type="GO" id="GO:0030430">
    <property type="term" value="C:host cell cytoplasm"/>
    <property type="evidence" value="ECO:0007669"/>
    <property type="project" value="UniProtKB-SubCell"/>
</dbReference>
<dbReference type="EMBL" id="VUJU01012337">
    <property type="protein sequence ID" value="KAF0707952.1"/>
    <property type="molecule type" value="Genomic_DNA"/>
</dbReference>
<dbReference type="GO" id="GO:0003723">
    <property type="term" value="F:RNA binding"/>
    <property type="evidence" value="ECO:0007669"/>
    <property type="project" value="UniProtKB-KW"/>
</dbReference>
<keyword evidence="4" id="KW-1035">Host cytoplasm</keyword>
<gene>
    <name evidence="7" type="ORF">FWK35_00036812</name>
</gene>
<dbReference type="InterPro" id="IPR035961">
    <property type="entry name" value="Rhabdovirus_nucleoprotein-like"/>
</dbReference>
<dbReference type="Gene3D" id="1.10.3570.10">
    <property type="entry name" value="Rhabdovirus nucleocapsid protein like domain"/>
    <property type="match status" value="1"/>
</dbReference>
<evidence type="ECO:0000259" key="6">
    <source>
        <dbReference type="Pfam" id="PF00945"/>
    </source>
</evidence>
<dbReference type="Gene3D" id="1.10.3610.10">
    <property type="entry name" value="Nucleoprotein"/>
    <property type="match status" value="1"/>
</dbReference>
<feature type="non-terminal residue" evidence="7">
    <location>
        <position position="305"/>
    </location>
</feature>
<dbReference type="AlphaFoldDB" id="A0A6G0VVI6"/>
<evidence type="ECO:0000256" key="5">
    <source>
        <dbReference type="ARBA" id="ARBA00023274"/>
    </source>
</evidence>
<keyword evidence="5" id="KW-0687">Ribonucleoprotein</keyword>
<reference evidence="7 8" key="1">
    <citation type="submission" date="2019-08" db="EMBL/GenBank/DDBJ databases">
        <title>Whole genome of Aphis craccivora.</title>
        <authorList>
            <person name="Voronova N.V."/>
            <person name="Shulinski R.S."/>
            <person name="Bandarenka Y.V."/>
            <person name="Zhorov D.G."/>
            <person name="Warner D."/>
        </authorList>
    </citation>
    <scope>NUCLEOTIDE SEQUENCE [LARGE SCALE GENOMIC DNA]</scope>
    <source>
        <strain evidence="7">180601</strain>
        <tissue evidence="7">Whole Body</tissue>
    </source>
</reference>
<protein>
    <submittedName>
        <fullName evidence="7">Nucleoprotein</fullName>
    </submittedName>
</protein>
<dbReference type="OrthoDB" id="8068970at2759"/>
<comment type="subcellular location">
    <subcellularLocation>
        <location evidence="1">Host cytoplasm</location>
    </subcellularLocation>
    <subcellularLocation>
        <location evidence="2">Virion</location>
    </subcellularLocation>
</comment>
<feature type="domain" description="Rhabdovirus nucleocapsid" evidence="6">
    <location>
        <begin position="2"/>
        <end position="271"/>
    </location>
</feature>